<keyword evidence="1" id="KW-0812">Transmembrane</keyword>
<feature type="transmembrane region" description="Helical" evidence="1">
    <location>
        <begin position="54"/>
        <end position="71"/>
    </location>
</feature>
<gene>
    <name evidence="2" type="ORF">MLAUSG7_0755</name>
</gene>
<organism evidence="2 3">
    <name type="scientific">Methanocaldococcus lauensis</name>
    <dbReference type="NCBI Taxonomy" id="2546128"/>
    <lineage>
        <taxon>Archaea</taxon>
        <taxon>Methanobacteriati</taxon>
        <taxon>Methanobacteriota</taxon>
        <taxon>Methanomada group</taxon>
        <taxon>Methanococci</taxon>
        <taxon>Methanococcales</taxon>
        <taxon>Methanocaldococcaceae</taxon>
        <taxon>Methanocaldococcus</taxon>
    </lineage>
</organism>
<feature type="transmembrane region" description="Helical" evidence="1">
    <location>
        <begin position="30"/>
        <end position="48"/>
    </location>
</feature>
<reference evidence="2 3" key="1">
    <citation type="submission" date="2020-04" db="EMBL/GenBank/DDBJ databases">
        <authorList>
            <consortium name="Genoscope - CEA"/>
            <person name="William W."/>
        </authorList>
    </citation>
    <scope>NUCLEOTIDE SEQUENCE [LARGE SCALE GENOMIC DNA]</scope>
    <source>
        <strain evidence="2 3">SG7</strain>
    </source>
</reference>
<evidence type="ECO:0000313" key="3">
    <source>
        <dbReference type="Proteomes" id="UP000679213"/>
    </source>
</evidence>
<name>A0A8D6PZ50_9EURY</name>
<dbReference type="EMBL" id="LR792632">
    <property type="protein sequence ID" value="CAB3288495.1"/>
    <property type="molecule type" value="Genomic_DNA"/>
</dbReference>
<feature type="transmembrane region" description="Helical" evidence="1">
    <location>
        <begin position="454"/>
        <end position="472"/>
    </location>
</feature>
<dbReference type="RefSeq" id="WP_250543634.1">
    <property type="nucleotide sequence ID" value="NZ_LR792632.1"/>
</dbReference>
<dbReference type="AlphaFoldDB" id="A0A8D6PZ50"/>
<feature type="transmembrane region" description="Helical" evidence="1">
    <location>
        <begin position="328"/>
        <end position="347"/>
    </location>
</feature>
<keyword evidence="1" id="KW-1133">Transmembrane helix</keyword>
<feature type="transmembrane region" description="Helical" evidence="1">
    <location>
        <begin position="222"/>
        <end position="240"/>
    </location>
</feature>
<feature type="transmembrane region" description="Helical" evidence="1">
    <location>
        <begin position="196"/>
        <end position="216"/>
    </location>
</feature>
<dbReference type="GeneID" id="65883563"/>
<feature type="transmembrane region" description="Helical" evidence="1">
    <location>
        <begin position="289"/>
        <end position="307"/>
    </location>
</feature>
<feature type="transmembrane region" description="Helical" evidence="1">
    <location>
        <begin position="6"/>
        <end position="23"/>
    </location>
</feature>
<feature type="transmembrane region" description="Helical" evidence="1">
    <location>
        <begin position="389"/>
        <end position="410"/>
    </location>
</feature>
<dbReference type="Proteomes" id="UP000679213">
    <property type="component" value="Chromosome I"/>
</dbReference>
<accession>A0A8D6PZ50</accession>
<feature type="transmembrane region" description="Helical" evidence="1">
    <location>
        <begin position="91"/>
        <end position="108"/>
    </location>
</feature>
<feature type="transmembrane region" description="Helical" evidence="1">
    <location>
        <begin position="422"/>
        <end position="442"/>
    </location>
</feature>
<feature type="transmembrane region" description="Helical" evidence="1">
    <location>
        <begin position="167"/>
        <end position="189"/>
    </location>
</feature>
<evidence type="ECO:0000256" key="1">
    <source>
        <dbReference type="SAM" id="Phobius"/>
    </source>
</evidence>
<protein>
    <submittedName>
        <fullName evidence="2">Uncharacterized protein</fullName>
    </submittedName>
</protein>
<evidence type="ECO:0000313" key="2">
    <source>
        <dbReference type="EMBL" id="CAB3288495.1"/>
    </source>
</evidence>
<proteinExistence type="predicted"/>
<dbReference type="KEGG" id="mesg:MLAUSG7_0755"/>
<feature type="transmembrane region" description="Helical" evidence="1">
    <location>
        <begin position="359"/>
        <end position="377"/>
    </location>
</feature>
<sequence length="610" mass="71947">MVIIIDLFYFLVLLILIYFINPLNNEEKILTTLFITVSYIVIFSYLLSISNKPMYKYLYIIPLLLILLLIYFKNKKPNKFIKFKNFKQSHIILAIITIYSLFIGYILFPQNPANTTDVQFHSYKAKEIIEEKTIFYKTNEEPYKYYVDYPSGFHSIIYLLSSSVSDILNSIQFMKFYMLILFIFGYYLVGEGIKRGLGIFISLFFPLTNVVYRIIGTLLPNTLGYAMMLVCIFFILKYRITKDNRYIYLFSFVILSLVYIHTFPLIILTLFLISVSIYDLYSKHYKDIIKYWSSYILSISLAVLLILQKMAKSVINYGKSTNFSPEPILKIVHNILAGLGIYYIYIWTNTLKTGILDNINTFIISIVFTFLLIVGLYNLSRIKYNGIPFIILLILLILNIINIKFLHIYIPFFSNQYDSARMAMHIQIIMPIFYGSGLYFLYRLISMKKRKYNFLKIIFISFVLLFSLYASYTNYSILSNFQKKIYVIHQNDLKIFEYINKNNITNQTILNFGEDAAQFLPIYTKNKPVFCYYNFSSGRDKLEGNISLFDIATAIDNKNYTFIVNLCKRENIKYIYISEYLGRYDKGFFNNSKYFKILYQIGNAKLVEIK</sequence>
<keyword evidence="1" id="KW-0472">Membrane</keyword>
<feature type="transmembrane region" description="Helical" evidence="1">
    <location>
        <begin position="247"/>
        <end position="277"/>
    </location>
</feature>
<keyword evidence="3" id="KW-1185">Reference proteome</keyword>